<gene>
    <name evidence="2" type="ORF">ACFQ16_04665</name>
</gene>
<dbReference type="InterPro" id="IPR007278">
    <property type="entry name" value="DUF397"/>
</dbReference>
<sequence>MTRAVGCFAGWRKSSRSAVEGNCVEAGSAPGFVGVRDSKDRQAAVLVFSRSRWAEFVATLREES</sequence>
<dbReference type="RefSeq" id="WP_263250877.1">
    <property type="nucleotide sequence ID" value="NZ_BAABLT010000033.1"/>
</dbReference>
<keyword evidence="3" id="KW-1185">Reference proteome</keyword>
<organism evidence="2 3">
    <name type="scientific">Saccharopolyspora rosea</name>
    <dbReference type="NCBI Taxonomy" id="524884"/>
    <lineage>
        <taxon>Bacteria</taxon>
        <taxon>Bacillati</taxon>
        <taxon>Actinomycetota</taxon>
        <taxon>Actinomycetes</taxon>
        <taxon>Pseudonocardiales</taxon>
        <taxon>Pseudonocardiaceae</taxon>
        <taxon>Saccharopolyspora</taxon>
    </lineage>
</organism>
<name>A0ABW3FQG7_9PSEU</name>
<accession>A0ABW3FQG7</accession>
<evidence type="ECO:0000313" key="3">
    <source>
        <dbReference type="Proteomes" id="UP001597018"/>
    </source>
</evidence>
<evidence type="ECO:0000259" key="1">
    <source>
        <dbReference type="Pfam" id="PF04149"/>
    </source>
</evidence>
<proteinExistence type="predicted"/>
<reference evidence="3" key="1">
    <citation type="journal article" date="2019" name="Int. J. Syst. Evol. Microbiol.">
        <title>The Global Catalogue of Microorganisms (GCM) 10K type strain sequencing project: providing services to taxonomists for standard genome sequencing and annotation.</title>
        <authorList>
            <consortium name="The Broad Institute Genomics Platform"/>
            <consortium name="The Broad Institute Genome Sequencing Center for Infectious Disease"/>
            <person name="Wu L."/>
            <person name="Ma J."/>
        </authorList>
    </citation>
    <scope>NUCLEOTIDE SEQUENCE [LARGE SCALE GENOMIC DNA]</scope>
    <source>
        <strain evidence="3">CCUG 56401</strain>
    </source>
</reference>
<comment type="caution">
    <text evidence="2">The sequence shown here is derived from an EMBL/GenBank/DDBJ whole genome shotgun (WGS) entry which is preliminary data.</text>
</comment>
<protein>
    <submittedName>
        <fullName evidence="2">DUF397 domain-containing protein</fullName>
    </submittedName>
</protein>
<evidence type="ECO:0000313" key="2">
    <source>
        <dbReference type="EMBL" id="MFD0919031.1"/>
    </source>
</evidence>
<dbReference type="EMBL" id="JBHTIW010000002">
    <property type="protein sequence ID" value="MFD0919031.1"/>
    <property type="molecule type" value="Genomic_DNA"/>
</dbReference>
<dbReference type="Proteomes" id="UP001597018">
    <property type="component" value="Unassembled WGS sequence"/>
</dbReference>
<feature type="domain" description="DUF397" evidence="1">
    <location>
        <begin position="9"/>
        <end position="61"/>
    </location>
</feature>
<dbReference type="Pfam" id="PF04149">
    <property type="entry name" value="DUF397"/>
    <property type="match status" value="1"/>
</dbReference>